<organism evidence="1 2">
    <name type="scientific">Nonomuraea insulae</name>
    <dbReference type="NCBI Taxonomy" id="1616787"/>
    <lineage>
        <taxon>Bacteria</taxon>
        <taxon>Bacillati</taxon>
        <taxon>Actinomycetota</taxon>
        <taxon>Actinomycetes</taxon>
        <taxon>Streptosporangiales</taxon>
        <taxon>Streptosporangiaceae</taxon>
        <taxon>Nonomuraea</taxon>
    </lineage>
</organism>
<dbReference type="RefSeq" id="WP_379515122.1">
    <property type="nucleotide sequence ID" value="NZ_JBHSPA010000022.1"/>
</dbReference>
<protein>
    <submittedName>
        <fullName evidence="1">Uncharacterized protein</fullName>
    </submittedName>
</protein>
<keyword evidence="2" id="KW-1185">Reference proteome</keyword>
<evidence type="ECO:0000313" key="2">
    <source>
        <dbReference type="Proteomes" id="UP001596058"/>
    </source>
</evidence>
<sequence length="41" mass="4587">MGDIIDFVSAVSLDRRGQQLTEAELDRLEELTVLFVVTPLP</sequence>
<gene>
    <name evidence="1" type="ORF">ACFPZ3_17270</name>
</gene>
<dbReference type="Proteomes" id="UP001596058">
    <property type="component" value="Unassembled WGS sequence"/>
</dbReference>
<comment type="caution">
    <text evidence="1">The sequence shown here is derived from an EMBL/GenBank/DDBJ whole genome shotgun (WGS) entry which is preliminary data.</text>
</comment>
<dbReference type="EMBL" id="JBHSPA010000022">
    <property type="protein sequence ID" value="MFC5825614.1"/>
    <property type="molecule type" value="Genomic_DNA"/>
</dbReference>
<evidence type="ECO:0000313" key="1">
    <source>
        <dbReference type="EMBL" id="MFC5825614.1"/>
    </source>
</evidence>
<name>A0ABW1CKM8_9ACTN</name>
<proteinExistence type="predicted"/>
<reference evidence="2" key="1">
    <citation type="journal article" date="2019" name="Int. J. Syst. Evol. Microbiol.">
        <title>The Global Catalogue of Microorganisms (GCM) 10K type strain sequencing project: providing services to taxonomists for standard genome sequencing and annotation.</title>
        <authorList>
            <consortium name="The Broad Institute Genomics Platform"/>
            <consortium name="The Broad Institute Genome Sequencing Center for Infectious Disease"/>
            <person name="Wu L."/>
            <person name="Ma J."/>
        </authorList>
    </citation>
    <scope>NUCLEOTIDE SEQUENCE [LARGE SCALE GENOMIC DNA]</scope>
    <source>
        <strain evidence="2">CCUG 53903</strain>
    </source>
</reference>
<accession>A0ABW1CKM8</accession>